<evidence type="ECO:0000313" key="3">
    <source>
        <dbReference type="EMBL" id="GER90094.1"/>
    </source>
</evidence>
<dbReference type="Proteomes" id="UP000326912">
    <property type="component" value="Unassembled WGS sequence"/>
</dbReference>
<keyword evidence="4" id="KW-1185">Reference proteome</keyword>
<evidence type="ECO:0000313" key="4">
    <source>
        <dbReference type="Proteomes" id="UP000326912"/>
    </source>
</evidence>
<organism evidence="3 4">
    <name type="scientific">Dictyobacter vulcani</name>
    <dbReference type="NCBI Taxonomy" id="2607529"/>
    <lineage>
        <taxon>Bacteria</taxon>
        <taxon>Bacillati</taxon>
        <taxon>Chloroflexota</taxon>
        <taxon>Ktedonobacteria</taxon>
        <taxon>Ktedonobacterales</taxon>
        <taxon>Dictyobacteraceae</taxon>
        <taxon>Dictyobacter</taxon>
    </lineage>
</organism>
<evidence type="ECO:0000256" key="1">
    <source>
        <dbReference type="SAM" id="MobiDB-lite"/>
    </source>
</evidence>
<keyword evidence="2" id="KW-0472">Membrane</keyword>
<dbReference type="RefSeq" id="WP_151757875.1">
    <property type="nucleotide sequence ID" value="NZ_BKZW01000002.1"/>
</dbReference>
<feature type="transmembrane region" description="Helical" evidence="2">
    <location>
        <begin position="12"/>
        <end position="36"/>
    </location>
</feature>
<feature type="region of interest" description="Disordered" evidence="1">
    <location>
        <begin position="156"/>
        <end position="229"/>
    </location>
</feature>
<protein>
    <submittedName>
        <fullName evidence="3">Uncharacterized protein</fullName>
    </submittedName>
</protein>
<proteinExistence type="predicted"/>
<feature type="transmembrane region" description="Helical" evidence="2">
    <location>
        <begin position="124"/>
        <end position="142"/>
    </location>
</feature>
<name>A0A5J4KKY5_9CHLR</name>
<feature type="transmembrane region" description="Helical" evidence="2">
    <location>
        <begin position="56"/>
        <end position="76"/>
    </location>
</feature>
<feature type="compositionally biased region" description="Polar residues" evidence="1">
    <location>
        <begin position="156"/>
        <end position="189"/>
    </location>
</feature>
<dbReference type="AlphaFoldDB" id="A0A5J4KKY5"/>
<evidence type="ECO:0000256" key="2">
    <source>
        <dbReference type="SAM" id="Phobius"/>
    </source>
</evidence>
<accession>A0A5J4KKY5</accession>
<reference evidence="3 4" key="1">
    <citation type="submission" date="2019-10" db="EMBL/GenBank/DDBJ databases">
        <title>Dictyobacter vulcani sp. nov., within the class Ktedonobacteria, isolated from soil of volcanic Mt. Zao.</title>
        <authorList>
            <person name="Zheng Y."/>
            <person name="Wang C.M."/>
            <person name="Sakai Y."/>
            <person name="Abe K."/>
            <person name="Yokota A."/>
            <person name="Yabe S."/>
        </authorList>
    </citation>
    <scope>NUCLEOTIDE SEQUENCE [LARGE SCALE GENOMIC DNA]</scope>
    <source>
        <strain evidence="3 4">W12</strain>
    </source>
</reference>
<dbReference type="EMBL" id="BKZW01000002">
    <property type="protein sequence ID" value="GER90094.1"/>
    <property type="molecule type" value="Genomic_DNA"/>
</dbReference>
<comment type="caution">
    <text evidence="3">The sequence shown here is derived from an EMBL/GenBank/DDBJ whole genome shotgun (WGS) entry which is preliminary data.</text>
</comment>
<keyword evidence="2" id="KW-0812">Transmembrane</keyword>
<gene>
    <name evidence="3" type="ORF">KDW_42560</name>
</gene>
<sequence length="229" mass="24750">MNLKTARVEIITVIIGAAVALLAFFAVPYISLGFLGTYTAPQVAGGLLGSSSAKPALWLEALVGFLILALAAGAILAPLKARLCLLLVIPISAITLLIILFTYISQSQEQSIFGSTASFYSTGFWLYGIGILVSLVGASMSVKHFSAHQGGNIYSPQASNLQQSQPDNMYRPQTNNEPYQQPGYPQTNDAYYPQAGHVQHPHPDHVQHHQPTNDVQHHPYTGDVHHPHS</sequence>
<feature type="transmembrane region" description="Helical" evidence="2">
    <location>
        <begin position="83"/>
        <end position="104"/>
    </location>
</feature>
<keyword evidence="2" id="KW-1133">Transmembrane helix</keyword>